<dbReference type="AlphaFoldDB" id="A0A6C0AFG4"/>
<evidence type="ECO:0000256" key="1">
    <source>
        <dbReference type="SAM" id="MobiDB-lite"/>
    </source>
</evidence>
<proteinExistence type="predicted"/>
<organism evidence="2">
    <name type="scientific">viral metagenome</name>
    <dbReference type="NCBI Taxonomy" id="1070528"/>
    <lineage>
        <taxon>unclassified sequences</taxon>
        <taxon>metagenomes</taxon>
        <taxon>organismal metagenomes</taxon>
    </lineage>
</organism>
<reference evidence="2" key="1">
    <citation type="journal article" date="2020" name="Nature">
        <title>Giant virus diversity and host interactions through global metagenomics.</title>
        <authorList>
            <person name="Schulz F."/>
            <person name="Roux S."/>
            <person name="Paez-Espino D."/>
            <person name="Jungbluth S."/>
            <person name="Walsh D.A."/>
            <person name="Denef V.J."/>
            <person name="McMahon K.D."/>
            <person name="Konstantinidis K.T."/>
            <person name="Eloe-Fadrosh E.A."/>
            <person name="Kyrpides N.C."/>
            <person name="Woyke T."/>
        </authorList>
    </citation>
    <scope>NUCLEOTIDE SEQUENCE</scope>
    <source>
        <strain evidence="2">GVMAG-S-1021933-23</strain>
    </source>
</reference>
<evidence type="ECO:0000313" key="2">
    <source>
        <dbReference type="EMBL" id="QHS78081.1"/>
    </source>
</evidence>
<feature type="region of interest" description="Disordered" evidence="1">
    <location>
        <begin position="1"/>
        <end position="38"/>
    </location>
</feature>
<feature type="compositionally biased region" description="Basic and acidic residues" evidence="1">
    <location>
        <begin position="1"/>
        <end position="24"/>
    </location>
</feature>
<dbReference type="EMBL" id="MN740594">
    <property type="protein sequence ID" value="QHS78081.1"/>
    <property type="molecule type" value="Genomic_DNA"/>
</dbReference>
<protein>
    <submittedName>
        <fullName evidence="2">Uncharacterized protein</fullName>
    </submittedName>
</protein>
<accession>A0A6C0AFG4</accession>
<name>A0A6C0AFG4_9ZZZZ</name>
<sequence length="38" mass="4509">MEPRKWNQENGTKKMEAFGSRESKTSFGNLKKNIYMNK</sequence>